<dbReference type="GO" id="GO:0046872">
    <property type="term" value="F:metal ion binding"/>
    <property type="evidence" value="ECO:0007669"/>
    <property type="project" value="UniProtKB-KW"/>
</dbReference>
<dbReference type="GO" id="GO:0020037">
    <property type="term" value="F:heme binding"/>
    <property type="evidence" value="ECO:0007669"/>
    <property type="project" value="InterPro"/>
</dbReference>
<feature type="compositionally biased region" description="Polar residues" evidence="9">
    <location>
        <begin position="1494"/>
        <end position="1504"/>
    </location>
</feature>
<feature type="region of interest" description="Disordered" evidence="9">
    <location>
        <begin position="450"/>
        <end position="475"/>
    </location>
</feature>
<dbReference type="InterPro" id="IPR019791">
    <property type="entry name" value="Haem_peroxidase_animal"/>
</dbReference>
<dbReference type="Gene3D" id="1.10.640.10">
    <property type="entry name" value="Haem peroxidase domain superfamily, animal type"/>
    <property type="match status" value="1"/>
</dbReference>
<dbReference type="PRINTS" id="PR00457">
    <property type="entry name" value="ANPEROXIDASE"/>
</dbReference>
<keyword evidence="6" id="KW-0560">Oxidoreductase</keyword>
<feature type="compositionally biased region" description="Basic and acidic residues" evidence="9">
    <location>
        <begin position="1331"/>
        <end position="1342"/>
    </location>
</feature>
<feature type="compositionally biased region" description="Polar residues" evidence="9">
    <location>
        <begin position="1585"/>
        <end position="1598"/>
    </location>
</feature>
<evidence type="ECO:0000313" key="10">
    <source>
        <dbReference type="Proteomes" id="UP000504618"/>
    </source>
</evidence>
<feature type="compositionally biased region" description="Polar residues" evidence="9">
    <location>
        <begin position="1374"/>
        <end position="1386"/>
    </location>
</feature>
<dbReference type="PANTHER" id="PTHR11475">
    <property type="entry name" value="OXIDASE/PEROXIDASE"/>
    <property type="match status" value="1"/>
</dbReference>
<feature type="region of interest" description="Disordered" evidence="9">
    <location>
        <begin position="2013"/>
        <end position="2032"/>
    </location>
</feature>
<dbReference type="OrthoDB" id="823504at2759"/>
<evidence type="ECO:0000256" key="9">
    <source>
        <dbReference type="SAM" id="MobiDB-lite"/>
    </source>
</evidence>
<feature type="compositionally biased region" description="Basic and acidic residues" evidence="9">
    <location>
        <begin position="138"/>
        <end position="148"/>
    </location>
</feature>
<evidence type="ECO:0000256" key="7">
    <source>
        <dbReference type="ARBA" id="ARBA00023004"/>
    </source>
</evidence>
<feature type="compositionally biased region" description="Polar residues" evidence="9">
    <location>
        <begin position="1316"/>
        <end position="1327"/>
    </location>
</feature>
<evidence type="ECO:0000256" key="4">
    <source>
        <dbReference type="ARBA" id="ARBA00022617"/>
    </source>
</evidence>
<keyword evidence="2" id="KW-0964">Secreted</keyword>
<evidence type="ECO:0000256" key="6">
    <source>
        <dbReference type="ARBA" id="ARBA00023002"/>
    </source>
</evidence>
<keyword evidence="10" id="KW-1185">Reference proteome</keyword>
<evidence type="ECO:0000256" key="5">
    <source>
        <dbReference type="ARBA" id="ARBA00022729"/>
    </source>
</evidence>
<name>A0A6J1PFR6_9HYME</name>
<feature type="compositionally biased region" description="Basic and acidic residues" evidence="9">
    <location>
        <begin position="1599"/>
        <end position="1609"/>
    </location>
</feature>
<feature type="compositionally biased region" description="Low complexity" evidence="9">
    <location>
        <begin position="1686"/>
        <end position="1705"/>
    </location>
</feature>
<protein>
    <submittedName>
        <fullName evidence="11">Uncharacterized protein LOC112452335</fullName>
    </submittedName>
</protein>
<dbReference type="PANTHER" id="PTHR11475:SF109">
    <property type="entry name" value="CHORION PEROXIDASE-LIKE PROTEIN"/>
    <property type="match status" value="1"/>
</dbReference>
<feature type="compositionally biased region" description="Polar residues" evidence="9">
    <location>
        <begin position="1434"/>
        <end position="1453"/>
    </location>
</feature>
<feature type="compositionally biased region" description="Basic and acidic residues" evidence="9">
    <location>
        <begin position="119"/>
        <end position="129"/>
    </location>
</feature>
<feature type="region of interest" description="Disordered" evidence="9">
    <location>
        <begin position="117"/>
        <end position="152"/>
    </location>
</feature>
<keyword evidence="5" id="KW-0732">Signal</keyword>
<accession>A0A6J1PFR6</accession>
<feature type="region of interest" description="Disordered" evidence="9">
    <location>
        <begin position="1060"/>
        <end position="1107"/>
    </location>
</feature>
<dbReference type="GO" id="GO:0004601">
    <property type="term" value="F:peroxidase activity"/>
    <property type="evidence" value="ECO:0007669"/>
    <property type="project" value="UniProtKB-KW"/>
</dbReference>
<feature type="region of interest" description="Disordered" evidence="9">
    <location>
        <begin position="1778"/>
        <end position="1798"/>
    </location>
</feature>
<dbReference type="GO" id="GO:0005576">
    <property type="term" value="C:extracellular region"/>
    <property type="evidence" value="ECO:0007669"/>
    <property type="project" value="UniProtKB-SubCell"/>
</dbReference>
<proteinExistence type="predicted"/>
<feature type="compositionally biased region" description="Polar residues" evidence="9">
    <location>
        <begin position="1347"/>
        <end position="1358"/>
    </location>
</feature>
<dbReference type="Proteomes" id="UP000504618">
    <property type="component" value="Unplaced"/>
</dbReference>
<dbReference type="GO" id="GO:0022412">
    <property type="term" value="P:cellular process involved in reproduction in multicellular organism"/>
    <property type="evidence" value="ECO:0007669"/>
    <property type="project" value="UniProtKB-ARBA"/>
</dbReference>
<dbReference type="GO" id="GO:0006979">
    <property type="term" value="P:response to oxidative stress"/>
    <property type="evidence" value="ECO:0007669"/>
    <property type="project" value="InterPro"/>
</dbReference>
<dbReference type="InterPro" id="IPR010255">
    <property type="entry name" value="Haem_peroxidase_sf"/>
</dbReference>
<feature type="compositionally biased region" description="Polar residues" evidence="9">
    <location>
        <begin position="1851"/>
        <end position="1861"/>
    </location>
</feature>
<reference evidence="11" key="1">
    <citation type="submission" date="2025-08" db="UniProtKB">
        <authorList>
            <consortium name="RefSeq"/>
        </authorList>
    </citation>
    <scope>IDENTIFICATION</scope>
    <source>
        <tissue evidence="11">Whole body</tissue>
    </source>
</reference>
<feature type="region of interest" description="Disordered" evidence="9">
    <location>
        <begin position="1424"/>
        <end position="1530"/>
    </location>
</feature>
<feature type="compositionally biased region" description="Polar residues" evidence="9">
    <location>
        <begin position="1622"/>
        <end position="1645"/>
    </location>
</feature>
<keyword evidence="8" id="KW-0479">Metal-binding</keyword>
<feature type="region of interest" description="Disordered" evidence="9">
    <location>
        <begin position="1279"/>
        <end position="1386"/>
    </location>
</feature>
<feature type="compositionally biased region" description="Polar residues" evidence="9">
    <location>
        <begin position="1466"/>
        <end position="1476"/>
    </location>
</feature>
<feature type="compositionally biased region" description="Polar residues" evidence="9">
    <location>
        <begin position="1789"/>
        <end position="1798"/>
    </location>
</feature>
<comment type="subcellular location">
    <subcellularLocation>
        <location evidence="1">Secreted</location>
    </subcellularLocation>
</comment>
<keyword evidence="7 8" id="KW-0408">Iron</keyword>
<gene>
    <name evidence="11" type="primary">LOC112452335</name>
</gene>
<dbReference type="CDD" id="cd09823">
    <property type="entry name" value="peroxinectin_like"/>
    <property type="match status" value="1"/>
</dbReference>
<evidence type="ECO:0000256" key="2">
    <source>
        <dbReference type="ARBA" id="ARBA00022525"/>
    </source>
</evidence>
<dbReference type="PROSITE" id="PS50292">
    <property type="entry name" value="PEROXIDASE_3"/>
    <property type="match status" value="1"/>
</dbReference>
<organism evidence="10 11">
    <name type="scientific">Temnothorax curvispinosus</name>
    <dbReference type="NCBI Taxonomy" id="300111"/>
    <lineage>
        <taxon>Eukaryota</taxon>
        <taxon>Metazoa</taxon>
        <taxon>Ecdysozoa</taxon>
        <taxon>Arthropoda</taxon>
        <taxon>Hexapoda</taxon>
        <taxon>Insecta</taxon>
        <taxon>Pterygota</taxon>
        <taxon>Neoptera</taxon>
        <taxon>Endopterygota</taxon>
        <taxon>Hymenoptera</taxon>
        <taxon>Apocrita</taxon>
        <taxon>Aculeata</taxon>
        <taxon>Formicoidea</taxon>
        <taxon>Formicidae</taxon>
        <taxon>Myrmicinae</taxon>
        <taxon>Temnothorax</taxon>
    </lineage>
</organism>
<evidence type="ECO:0000256" key="3">
    <source>
        <dbReference type="ARBA" id="ARBA00022559"/>
    </source>
</evidence>
<feature type="region of interest" description="Disordered" evidence="9">
    <location>
        <begin position="1846"/>
        <end position="1874"/>
    </location>
</feature>
<dbReference type="RefSeq" id="XP_024868241.1">
    <property type="nucleotide sequence ID" value="XM_025012473.1"/>
</dbReference>
<feature type="region of interest" description="Disordered" evidence="9">
    <location>
        <begin position="1661"/>
        <end position="1705"/>
    </location>
</feature>
<keyword evidence="3" id="KW-0575">Peroxidase</keyword>
<feature type="region of interest" description="Disordered" evidence="9">
    <location>
        <begin position="212"/>
        <end position="280"/>
    </location>
</feature>
<dbReference type="GeneID" id="112452335"/>
<feature type="compositionally biased region" description="Polar residues" evidence="9">
    <location>
        <begin position="310"/>
        <end position="320"/>
    </location>
</feature>
<feature type="compositionally biased region" description="Polar residues" evidence="9">
    <location>
        <begin position="1096"/>
        <end position="1107"/>
    </location>
</feature>
<evidence type="ECO:0000256" key="1">
    <source>
        <dbReference type="ARBA" id="ARBA00004613"/>
    </source>
</evidence>
<dbReference type="FunFam" id="1.10.640.10:FF:000003">
    <property type="entry name" value="chorion peroxidase"/>
    <property type="match status" value="1"/>
</dbReference>
<feature type="compositionally biased region" description="Polar residues" evidence="9">
    <location>
        <begin position="455"/>
        <end position="465"/>
    </location>
</feature>
<feature type="region of interest" description="Disordered" evidence="9">
    <location>
        <begin position="306"/>
        <end position="342"/>
    </location>
</feature>
<dbReference type="InterPro" id="IPR037120">
    <property type="entry name" value="Haem_peroxidase_sf_animal"/>
</dbReference>
<keyword evidence="4 8" id="KW-0349">Heme</keyword>
<dbReference type="Pfam" id="PF03098">
    <property type="entry name" value="An_peroxidase"/>
    <property type="match status" value="1"/>
</dbReference>
<feature type="region of interest" description="Disordered" evidence="9">
    <location>
        <begin position="1574"/>
        <end position="1645"/>
    </location>
</feature>
<dbReference type="SUPFAM" id="SSF48113">
    <property type="entry name" value="Heme-dependent peroxidases"/>
    <property type="match status" value="1"/>
</dbReference>
<feature type="compositionally biased region" description="Basic and acidic residues" evidence="9">
    <location>
        <begin position="252"/>
        <end position="266"/>
    </location>
</feature>
<evidence type="ECO:0000313" key="11">
    <source>
        <dbReference type="RefSeq" id="XP_024868241.1"/>
    </source>
</evidence>
<feature type="binding site" description="axial binding residue" evidence="8">
    <location>
        <position position="810"/>
    </location>
    <ligand>
        <name>heme b</name>
        <dbReference type="ChEBI" id="CHEBI:60344"/>
    </ligand>
    <ligandPart>
        <name>Fe</name>
        <dbReference type="ChEBI" id="CHEBI:18248"/>
    </ligandPart>
</feature>
<sequence>MIRPGVGRFVSLKVSGTRKIFDNNAKRYQQWHNVGGLHKLQRRELCEWHFAIRLDCRWQYRKLVAHVWDDLYNYKESPGPSKSVIWHGQSNSELASAGKSGQTLTSLILSSLSCALSSKPREPNDKPESYTKSQTSNHEVRISGKHEQSFFTSTNAPRRRVNISSHYNSLTLRIQESNANTSYPVEAARSKDVQQLLGKKIEEVATDVLQPRDSDGITYNPAKETNQTGDGTRHEFLNVSRISENSAVTEPVAREKKDEETKKTEDNLEEGSSAGSLNNAGVKTNISKLLSNAKSNAPQQVKFLQERNGGVQTNNDSNIGDISVTKAHPAKKSNDTSTRATDAIAETQSAESKVGNQTLNDVNQENWESEENGLMEAANFGLQAMHDLYYIQEPKLYSMGLYLESDNPARYVAAFNDQSEEARDLARFGYAALQGTTMFLKKFPNTSLELPLSRSKPTQRTSLEQQCPRRDPPRCPRASLRYRTSDGSCNNLQNLWWGSAMSAMRRFLPPEYDDGVQSIRRAKNGRALPSARDITTLIHENKDVPLASVTHMLMQWGQFVDHDLTATGQSRGFNGTIPRCCLQGGIGFQSPEFMHPECLPIAVNQRDNFYGPLGVRCLEFLRSGPAPKEGCEFGPREQLTQVTSYLDASMVYSSNAMHSDSLRIFRNGLLQHGRIQSRRPSFLKRESDLCTRGSLSTTCFRAGDGRLSEQPALTSLHVVFLRLHNRIATELSVLNSHWSDEKLFQETRRLVGAVVQHITYREFLPIILGPQVMKIFDLEVLKKGYYEGYDPTVNPTIANSFSTAAYRFGHSLVQRSFIRFDSDHRPIFNNVSIHDEFSNPANLDTAGSVDRLLLGLVNQPCQRRDEFITEEITNHLFQTPGFAFGMDLASINIQRGRDHGLPPYVRWREPCGLSPIKTFEDLDRVMSPSITRKFRSLYSSVEDIDLYSAGLAEKSMVGGLVGPTFACIIAQQFSNLRRGDRFWYENPDSESSFTAGQLQQIRQVSLAQILCRTMDGIKTIQPFVFLAADALKNQRFSCNDPAIGHLNLEFWAERPSEFIGDTGKSQKAKRTATKTSSSVSRQREENINTKKKKPNSESTKVATSKPFQDSVNQQNKIVLKRPFGRPDYNNNVTIVVQNNAVNAPVFVNEGIYGSHIKLQEQQPKPSSNLHHPLINPLYRPQGKPIPTTIPHSPSSYLARQPYVPYTFSDPHNPNPLAYGYRSPAFAQDDDVVYDNYFASSPRPTLYTYYTNFQQASTTKMPEVDGYLINYGLLNHDSLPTHTYERPKPPENFGHYELNDEQKPAQKPNYGGPKPLTNIQLTRPSYASSDEFYTHRPNYDEYKPLITTRPNSRPSYASNDESHHTHRPSYGGHKPSTTTTRPNSQPNVYIVNNISHHIHRPSYDGYRPSTTTRPNYVSNSELYYTHKPSYDGHRPSTTTRPNSQPNVYIINNESNHTHRPSYDGHRPSTTTRPNYVLNNEPYHTYKPSYDGHRPSTPQNSRPNFESNDELYNGPDYNRPKPPGNSQSNDDLYHVQRPIYNGFISSLNLRPDRPNQEPYGIQKPSSVENFHLQNDDLINRPNEGYPANSNKPQYQGQWNDYQKRPSEKPYDYDDPDVYQKKPNNKLSSYSPDNSHQILSTTRPSNEYNSQFWKKDSVHSIKDPVQGGLYGSVPISEREGTNIPSYQKNTPTDSSTSSSTNNNYNRYSDTTPIYQKILSSTQSSWTDVSLYTKESSTQPPFSKDPFYSLLLSHQNPTIHPNYQKDDQSKLSSKVSVDKLPVTDSYKHDSKNPTKSSSLNDQLLSSTPYWSETSTIGVQIHKQEGHFNSKPTKVQSVTIVSETIETVQHPGHSGYISQHKATSETPRPLAQPKKTSVPVTKKAGQYYYERNVLHRYPGEVVDQIPKNNHHSTDRPEETLVREKASEKIAVEASVTVGPVTNSKVNQSIDSKLTTTPTLMITDHDNRRDDVVDDLERAFLADIESVAPTDVSDRANHWVNLQEDLNLASMEIPAVPFDESANAKELPKPIKSRSHAT</sequence>
<evidence type="ECO:0000256" key="8">
    <source>
        <dbReference type="PIRSR" id="PIRSR619791-2"/>
    </source>
</evidence>